<keyword evidence="3" id="KW-1185">Reference proteome</keyword>
<feature type="region of interest" description="Disordered" evidence="1">
    <location>
        <begin position="1"/>
        <end position="26"/>
    </location>
</feature>
<comment type="caution">
    <text evidence="2">The sequence shown here is derived from an EMBL/GenBank/DDBJ whole genome shotgun (WGS) entry which is preliminary data.</text>
</comment>
<proteinExistence type="predicted"/>
<accession>A0A8J8PB49</accession>
<dbReference type="OrthoDB" id="211056at2157"/>
<dbReference type="AlphaFoldDB" id="A0A8J8PB49"/>
<gene>
    <name evidence="2" type="ORF">EGH24_00230</name>
</gene>
<reference evidence="2" key="1">
    <citation type="submission" date="2019-02" db="EMBL/GenBank/DDBJ databases">
        <title>Halonotius sp. a new haloarchaeum isolated from saline soil.</title>
        <authorList>
            <person name="Duran-Viseras A."/>
            <person name="Sanchez-Porro C."/>
            <person name="Ventosa A."/>
        </authorList>
    </citation>
    <scope>NUCLEOTIDE SEQUENCE</scope>
    <source>
        <strain evidence="2">F15B</strain>
    </source>
</reference>
<evidence type="ECO:0000256" key="1">
    <source>
        <dbReference type="SAM" id="MobiDB-lite"/>
    </source>
</evidence>
<dbReference type="RefSeq" id="WP_142978174.1">
    <property type="nucleotide sequence ID" value="NZ_RKLU01000001.1"/>
</dbReference>
<protein>
    <submittedName>
        <fullName evidence="2">Uncharacterized protein</fullName>
    </submittedName>
</protein>
<dbReference type="Pfam" id="PF26258">
    <property type="entry name" value="DUF8062"/>
    <property type="match status" value="1"/>
</dbReference>
<dbReference type="Proteomes" id="UP000705823">
    <property type="component" value="Unassembled WGS sequence"/>
</dbReference>
<name>A0A8J8PB49_9EURY</name>
<feature type="compositionally biased region" description="Acidic residues" evidence="1">
    <location>
        <begin position="7"/>
        <end position="18"/>
    </location>
</feature>
<sequence>MSNPPTDPDDSPAADEEPAGNTPTVSCSRCGRTWALDYELDSLYAGNQAFEQFALDHERHTGHFPDGVTPWVVDCQQCPDGERFLDEKPARRWAETHARHTRHAVTLSHPETETVVEPDAEAIKSAQTVESDSEE</sequence>
<evidence type="ECO:0000313" key="2">
    <source>
        <dbReference type="EMBL" id="TQQ83268.1"/>
    </source>
</evidence>
<dbReference type="InterPro" id="IPR058375">
    <property type="entry name" value="DUF8062"/>
</dbReference>
<organism evidence="2 3">
    <name type="scientific">Halonotius terrestris</name>
    <dbReference type="NCBI Taxonomy" id="2487750"/>
    <lineage>
        <taxon>Archaea</taxon>
        <taxon>Methanobacteriati</taxon>
        <taxon>Methanobacteriota</taxon>
        <taxon>Stenosarchaea group</taxon>
        <taxon>Halobacteria</taxon>
        <taxon>Halobacteriales</taxon>
        <taxon>Haloferacaceae</taxon>
        <taxon>Halonotius</taxon>
    </lineage>
</organism>
<dbReference type="EMBL" id="RKLU01000001">
    <property type="protein sequence ID" value="TQQ83268.1"/>
    <property type="molecule type" value="Genomic_DNA"/>
</dbReference>
<feature type="compositionally biased region" description="Polar residues" evidence="1">
    <location>
        <begin position="125"/>
        <end position="135"/>
    </location>
</feature>
<feature type="region of interest" description="Disordered" evidence="1">
    <location>
        <begin position="101"/>
        <end position="135"/>
    </location>
</feature>
<evidence type="ECO:0000313" key="3">
    <source>
        <dbReference type="Proteomes" id="UP000705823"/>
    </source>
</evidence>